<sequence>MLTNCSILIPTALFHVHFNDPYNTILTVFDVVGYLAQIFTTTLIAVDRFVLFYIIGVHHSVVHRRHPFVYCIPALPWTVSILLTIHTNLIGCYVRTNPFTLTYTYECR</sequence>
<reference evidence="2 3" key="1">
    <citation type="submission" date="2014-10" db="EMBL/GenBank/DDBJ databases">
        <title>Draft genome of the hookworm Ancylostoma caninum.</title>
        <authorList>
            <person name="Mitreva M."/>
        </authorList>
    </citation>
    <scope>NUCLEOTIDE SEQUENCE [LARGE SCALE GENOMIC DNA]</scope>
    <source>
        <strain evidence="2 3">Baltimore</strain>
    </source>
</reference>
<keyword evidence="1" id="KW-0812">Transmembrane</keyword>
<evidence type="ECO:0000256" key="1">
    <source>
        <dbReference type="SAM" id="Phobius"/>
    </source>
</evidence>
<dbReference type="Proteomes" id="UP000252519">
    <property type="component" value="Unassembled WGS sequence"/>
</dbReference>
<comment type="caution">
    <text evidence="2">The sequence shown here is derived from an EMBL/GenBank/DDBJ whole genome shotgun (WGS) entry which is preliminary data.</text>
</comment>
<dbReference type="EMBL" id="JOJR01000234">
    <property type="protein sequence ID" value="RCN41514.1"/>
    <property type="molecule type" value="Genomic_DNA"/>
</dbReference>
<dbReference type="AlphaFoldDB" id="A0A368GAR6"/>
<dbReference type="Gene3D" id="1.20.1070.10">
    <property type="entry name" value="Rhodopsin 7-helix transmembrane proteins"/>
    <property type="match status" value="1"/>
</dbReference>
<name>A0A368GAR6_ANCCA</name>
<dbReference type="OrthoDB" id="5867613at2759"/>
<evidence type="ECO:0000313" key="3">
    <source>
        <dbReference type="Proteomes" id="UP000252519"/>
    </source>
</evidence>
<feature type="transmembrane region" description="Helical" evidence="1">
    <location>
        <begin position="67"/>
        <end position="85"/>
    </location>
</feature>
<proteinExistence type="predicted"/>
<accession>A0A368GAR6</accession>
<feature type="transmembrane region" description="Helical" evidence="1">
    <location>
        <begin position="31"/>
        <end position="55"/>
    </location>
</feature>
<protein>
    <submittedName>
        <fullName evidence="2">Uncharacterized protein</fullName>
    </submittedName>
</protein>
<evidence type="ECO:0000313" key="2">
    <source>
        <dbReference type="EMBL" id="RCN41514.1"/>
    </source>
</evidence>
<organism evidence="2 3">
    <name type="scientific">Ancylostoma caninum</name>
    <name type="common">Dog hookworm</name>
    <dbReference type="NCBI Taxonomy" id="29170"/>
    <lineage>
        <taxon>Eukaryota</taxon>
        <taxon>Metazoa</taxon>
        <taxon>Ecdysozoa</taxon>
        <taxon>Nematoda</taxon>
        <taxon>Chromadorea</taxon>
        <taxon>Rhabditida</taxon>
        <taxon>Rhabditina</taxon>
        <taxon>Rhabditomorpha</taxon>
        <taxon>Strongyloidea</taxon>
        <taxon>Ancylostomatidae</taxon>
        <taxon>Ancylostomatinae</taxon>
        <taxon>Ancylostoma</taxon>
    </lineage>
</organism>
<gene>
    <name evidence="2" type="ORF">ANCCAN_12552</name>
</gene>
<keyword evidence="1" id="KW-0472">Membrane</keyword>
<keyword evidence="1" id="KW-1133">Transmembrane helix</keyword>
<keyword evidence="3" id="KW-1185">Reference proteome</keyword>